<dbReference type="PATRIC" id="fig|926566.3.peg.357"/>
<dbReference type="HOGENOM" id="CLU_890719_0_0_0"/>
<sequence length="363" mass="39744">MGHPISLGTRFFAPGWFGLSFALPWSVTKFQIWRGPLGLRTEIARGFEAGMAIALDTKLSQGVQKAAQEAGLAVVDGVVSSGFNGAPTEKYTLALASAPHKTFQFELGTGFDLGNPVYSTPVHEFLLEVAQRLRNPRPDVYVTLGGLPMSMSGWQWPFHLSTSGADTYIVHGDTKLEDGKTPADQQLKAKVSASMTVTFAEVVPAPEQPFAESFIYNAVRKILDQGQIELTKSGNRQPVPVTTRYYSAKQGRFIFNDTDEQQRADFLAAKVYWASGVLGGGEPVWIADPRDAQYLNTTVASLKKTAEALAGEGILKLDPKFEFAASTEPLMSHHSEYEERMAEALAFTRPTFNEEMRGGHTNM</sequence>
<proteinExistence type="predicted"/>
<organism evidence="1 2">
    <name type="scientific">Terriglobus roseus (strain DSM 18391 / NRRL B-41598 / KBS 63)</name>
    <dbReference type="NCBI Taxonomy" id="926566"/>
    <lineage>
        <taxon>Bacteria</taxon>
        <taxon>Pseudomonadati</taxon>
        <taxon>Acidobacteriota</taxon>
        <taxon>Terriglobia</taxon>
        <taxon>Terriglobales</taxon>
        <taxon>Acidobacteriaceae</taxon>
        <taxon>Terriglobus</taxon>
    </lineage>
</organism>
<reference evidence="1 2" key="1">
    <citation type="submission" date="2012-06" db="EMBL/GenBank/DDBJ databases">
        <title>Complete genome of Terriglobus roseus DSM 18391.</title>
        <authorList>
            <consortium name="US DOE Joint Genome Institute (JGI-PGF)"/>
            <person name="Lucas S."/>
            <person name="Copeland A."/>
            <person name="Lapidus A."/>
            <person name="Glavina del Rio T."/>
            <person name="Dalin E."/>
            <person name="Tice H."/>
            <person name="Bruce D."/>
            <person name="Goodwin L."/>
            <person name="Pitluck S."/>
            <person name="Peters L."/>
            <person name="Mikhailova N."/>
            <person name="Munk A.C.C."/>
            <person name="Kyrpides N."/>
            <person name="Mavromatis K."/>
            <person name="Ivanova N."/>
            <person name="Brettin T."/>
            <person name="Detter J.C."/>
            <person name="Han C."/>
            <person name="Larimer F."/>
            <person name="Land M."/>
            <person name="Hauser L."/>
            <person name="Markowitz V."/>
            <person name="Cheng J.-F."/>
            <person name="Hugenholtz P."/>
            <person name="Woyke T."/>
            <person name="Wu D."/>
            <person name="Brambilla E."/>
            <person name="Klenk H.-P."/>
            <person name="Eisen J.A."/>
        </authorList>
    </citation>
    <scope>NUCLEOTIDE SEQUENCE [LARGE SCALE GENOMIC DNA]</scope>
    <source>
        <strain evidence="2">DSM 18391 / NRRL B-41598 / KBS 63</strain>
    </source>
</reference>
<gene>
    <name evidence="1" type="ordered locus">Terro_0355</name>
</gene>
<dbReference type="KEGG" id="trs:Terro_0355"/>
<protein>
    <submittedName>
        <fullName evidence="1">Uncharacterized protein</fullName>
    </submittedName>
</protein>
<dbReference type="EMBL" id="CP003379">
    <property type="protein sequence ID" value="AFL86704.1"/>
    <property type="molecule type" value="Genomic_DNA"/>
</dbReference>
<evidence type="ECO:0000313" key="2">
    <source>
        <dbReference type="Proteomes" id="UP000006056"/>
    </source>
</evidence>
<dbReference type="AlphaFoldDB" id="I3ZBT6"/>
<accession>I3ZBT6</accession>
<dbReference type="Proteomes" id="UP000006056">
    <property type="component" value="Chromosome"/>
</dbReference>
<keyword evidence="2" id="KW-1185">Reference proteome</keyword>
<name>I3ZBT6_TERRK</name>
<dbReference type="eggNOG" id="ENOG502Z9U5">
    <property type="taxonomic scope" value="Bacteria"/>
</dbReference>
<evidence type="ECO:0000313" key="1">
    <source>
        <dbReference type="EMBL" id="AFL86704.1"/>
    </source>
</evidence>